<keyword evidence="3" id="KW-1185">Reference proteome</keyword>
<evidence type="ECO:0000256" key="1">
    <source>
        <dbReference type="SAM" id="MobiDB-lite"/>
    </source>
</evidence>
<sequence length="144" mass="15616">MAMTTCNTNPSSVAPRSTNETVSGVHLPVEHANREVETVRREKSYLRLVGSSTPTIEVLGGPRTITVDVDNVFPGQVCEVLHNGMLSLSPRVVVEDNATSISITTFALKPGEYNVSLRLDGRLDCVTESQTAVVGEQFEVRRSS</sequence>
<name>A0A143QFH8_RHOFA</name>
<dbReference type="KEGG" id="rhs:A3Q41_00623"/>
<dbReference type="PATRIC" id="fig|1653479.3.peg.636"/>
<evidence type="ECO:0000313" key="2">
    <source>
        <dbReference type="EMBL" id="AMY21943.1"/>
    </source>
</evidence>
<reference evidence="2 3" key="1">
    <citation type="journal article" date="2016" name="Genome Announc.">
        <title>Complete Genome and Plasmid Sequences for Rhodococcus fascians D188 and Draft Sequences for Rhodococcus Isolates PBTS 1 and PBTS 2.</title>
        <authorList>
            <person name="Stamler R.A."/>
            <person name="Vereecke D."/>
            <person name="Zhang Y."/>
            <person name="Schilkey F."/>
            <person name="Devitt N."/>
            <person name="Randall J.J."/>
        </authorList>
    </citation>
    <scope>NUCLEOTIDE SEQUENCE [LARGE SCALE GENOMIC DNA]</scope>
    <source>
        <strain evidence="2 3">PBTS2</strain>
    </source>
</reference>
<accession>A0A143QFH8</accession>
<gene>
    <name evidence="2" type="ORF">A3Q41_00623</name>
</gene>
<dbReference type="AlphaFoldDB" id="A0A143QFH8"/>
<protein>
    <submittedName>
        <fullName evidence="2">Uncharacterized protein</fullName>
    </submittedName>
</protein>
<proteinExistence type="predicted"/>
<reference evidence="3" key="2">
    <citation type="submission" date="2016-04" db="EMBL/GenBank/DDBJ databases">
        <title>Complete Genome and Plasmid Sequences for Rhodococcus fascians D188 and Draft Sequences for Rhodococcus spp. Isolates PBTS 1 and PBTS 2.</title>
        <authorList>
            <person name="Stamer R."/>
            <person name="Vereecke D."/>
            <person name="Zhang Y."/>
            <person name="Schilkey F."/>
            <person name="Devitt N."/>
            <person name="Randall J."/>
        </authorList>
    </citation>
    <scope>NUCLEOTIDE SEQUENCE [LARGE SCALE GENOMIC DNA]</scope>
    <source>
        <strain evidence="3">PBTS2</strain>
    </source>
</reference>
<evidence type="ECO:0000313" key="3">
    <source>
        <dbReference type="Proteomes" id="UP000076038"/>
    </source>
</evidence>
<dbReference type="Proteomes" id="UP000076038">
    <property type="component" value="Chromosome"/>
</dbReference>
<feature type="region of interest" description="Disordered" evidence="1">
    <location>
        <begin position="1"/>
        <end position="23"/>
    </location>
</feature>
<feature type="compositionally biased region" description="Polar residues" evidence="1">
    <location>
        <begin position="1"/>
        <end position="22"/>
    </location>
</feature>
<organism evidence="2 3">
    <name type="scientific">Rhodococcoides fascians</name>
    <name type="common">Rhodococcus fascians</name>
    <dbReference type="NCBI Taxonomy" id="1828"/>
    <lineage>
        <taxon>Bacteria</taxon>
        <taxon>Bacillati</taxon>
        <taxon>Actinomycetota</taxon>
        <taxon>Actinomycetes</taxon>
        <taxon>Mycobacteriales</taxon>
        <taxon>Nocardiaceae</taxon>
        <taxon>Rhodococcoides</taxon>
    </lineage>
</organism>
<dbReference type="EMBL" id="CP015220">
    <property type="protein sequence ID" value="AMY21943.1"/>
    <property type="molecule type" value="Genomic_DNA"/>
</dbReference>